<sequence length="94" mass="10849">MFGVRYPLTKMEEIEFEFIQEDLPKILSSMKVGAYRIRQLVLSLRNFSRLDESEVKAVDIHEGINSTLLILQHRLKSNAIDELESLSIECQALP</sequence>
<dbReference type="GO" id="GO:0016301">
    <property type="term" value="F:kinase activity"/>
    <property type="evidence" value="ECO:0007669"/>
    <property type="project" value="UniProtKB-KW"/>
</dbReference>
<reference evidence="2" key="1">
    <citation type="submission" date="2019-02" db="EMBL/GenBank/DDBJ databases">
        <title>Draft genome sequence of Planktothrix agardhii NIES-905.</title>
        <authorList>
            <person name="Yamaguchi H."/>
            <person name="Suzuki S."/>
            <person name="Kawachi M."/>
        </authorList>
    </citation>
    <scope>NUCLEOTIDE SEQUENCE [LARGE SCALE GENOMIC DNA]</scope>
    <source>
        <strain evidence="2">CCAP 1459/11A</strain>
    </source>
</reference>
<dbReference type="AlphaFoldDB" id="A0A4P5ZDM0"/>
<protein>
    <submittedName>
        <fullName evidence="1">Integral membrane sensor signal transduction histidine kinase</fullName>
    </submittedName>
</protein>
<comment type="caution">
    <text evidence="1">The sequence shown here is derived from an EMBL/GenBank/DDBJ whole genome shotgun (WGS) entry which is preliminary data.</text>
</comment>
<gene>
    <name evidence="1" type="ORF">PA905_20900</name>
</gene>
<evidence type="ECO:0000313" key="1">
    <source>
        <dbReference type="EMBL" id="GDZ94138.1"/>
    </source>
</evidence>
<evidence type="ECO:0000313" key="2">
    <source>
        <dbReference type="Proteomes" id="UP000299794"/>
    </source>
</evidence>
<proteinExistence type="predicted"/>
<accession>A0A4P5ZDM0</accession>
<dbReference type="Proteomes" id="UP000299794">
    <property type="component" value="Unassembled WGS sequence"/>
</dbReference>
<dbReference type="EMBL" id="BJCD01000040">
    <property type="protein sequence ID" value="GDZ94138.1"/>
    <property type="molecule type" value="Genomic_DNA"/>
</dbReference>
<organism evidence="1 2">
    <name type="scientific">Planktothrix agardhii CCAP 1459/11A</name>
    <dbReference type="NCBI Taxonomy" id="282420"/>
    <lineage>
        <taxon>Bacteria</taxon>
        <taxon>Bacillati</taxon>
        <taxon>Cyanobacteriota</taxon>
        <taxon>Cyanophyceae</taxon>
        <taxon>Oscillatoriophycideae</taxon>
        <taxon>Oscillatoriales</taxon>
        <taxon>Microcoleaceae</taxon>
        <taxon>Planktothrix</taxon>
    </lineage>
</organism>
<name>A0A4P5ZDM0_PLAAG</name>
<keyword evidence="1" id="KW-0418">Kinase</keyword>
<keyword evidence="1" id="KW-0808">Transferase</keyword>